<evidence type="ECO:0000313" key="3">
    <source>
        <dbReference type="Proteomes" id="UP000202511"/>
    </source>
</evidence>
<dbReference type="GeneID" id="23461799"/>
<evidence type="ECO:0000313" key="2">
    <source>
        <dbReference type="EMBL" id="AJF96882.1"/>
    </source>
</evidence>
<dbReference type="SUPFAM" id="SSF81383">
    <property type="entry name" value="F-box domain"/>
    <property type="match status" value="1"/>
</dbReference>
<dbReference type="InterPro" id="IPR001810">
    <property type="entry name" value="F-box_dom"/>
</dbReference>
<dbReference type="Pfam" id="PF00646">
    <property type="entry name" value="F-box"/>
    <property type="match status" value="1"/>
</dbReference>
<dbReference type="InterPro" id="IPR036047">
    <property type="entry name" value="F-box-like_dom_sf"/>
</dbReference>
<dbReference type="Proteomes" id="UP000202511">
    <property type="component" value="Segment"/>
</dbReference>
<sequence>MDQSDIGPCTREMYRPGLDTLASELVVEILARLPCANDIGRCALLSKRFADLIAHDARQYAWRCAAEHAARLVRLGGPWLAFAASTQGWPWVRRALDPWTPFARGGIGFLRKSKRTYMGEYHADKRHGHLIKIVSAGDWAFYGPVDANGVSDESWFAANGDTYRGQSRMRRWRSLACITLHRIASVSVVARTMGTPP</sequence>
<reference evidence="2 3" key="1">
    <citation type="journal article" date="2015" name="Parasitol. Res.">
        <title>Viruses in close associations with free-living amoebae.</title>
        <authorList>
            <person name="Scheid P."/>
        </authorList>
    </citation>
    <scope>NUCLEOTIDE SEQUENCE [LARGE SCALE GENOMIC DNA]</scope>
    <source>
        <strain evidence="2">KlaHel</strain>
    </source>
</reference>
<name>A0A0B5JBE2_9VIRU</name>
<accession>A0A0B5JBE2</accession>
<organism evidence="2 3">
    <name type="scientific">Pandoravirus inopinatum</name>
    <dbReference type="NCBI Taxonomy" id="1605721"/>
    <lineage>
        <taxon>Viruses</taxon>
        <taxon>Pandoravirus</taxon>
    </lineage>
</organism>
<evidence type="ECO:0000259" key="1">
    <source>
        <dbReference type="Pfam" id="PF00646"/>
    </source>
</evidence>
<dbReference type="EMBL" id="KP136319">
    <property type="protein sequence ID" value="AJF96882.1"/>
    <property type="molecule type" value="Genomic_DNA"/>
</dbReference>
<dbReference type="KEGG" id="vg:23461799"/>
<feature type="domain" description="F-box" evidence="1">
    <location>
        <begin position="21"/>
        <end position="54"/>
    </location>
</feature>
<proteinExistence type="predicted"/>
<dbReference type="RefSeq" id="YP_009119117.1">
    <property type="nucleotide sequence ID" value="NC_026440.1"/>
</dbReference>
<protein>
    <submittedName>
        <fullName evidence="2">Morn repeat protein</fullName>
    </submittedName>
</protein>
<dbReference type="CDD" id="cd09917">
    <property type="entry name" value="F-box_SF"/>
    <property type="match status" value="1"/>
</dbReference>